<dbReference type="PIRSF" id="PIRSF037546">
    <property type="entry name" value="RNA_pol_RhabdoV_sub"/>
    <property type="match status" value="1"/>
</dbReference>
<dbReference type="InterPro" id="IPR026890">
    <property type="entry name" value="Mononeg_mRNAcap"/>
</dbReference>
<evidence type="ECO:0000256" key="9">
    <source>
        <dbReference type="ARBA" id="ARBA00022691"/>
    </source>
</evidence>
<comment type="catalytic activity">
    <reaction evidence="25">
        <text>a 5'-end (5'-triphosphoguanosine)-adenylyl-adenylyl-cytidylyl-adenosine in mRNA + 2 S-adenosyl-L-methionine = a 5'-end (N(7)-methyl 5'-triphosphoguanosine)-(2'-O-methyladenylyl)-adenylyl-cytidylyl-adenosine in mRNA + 2 S-adenosyl-L-homocysteine + H(+)</text>
        <dbReference type="Rhea" id="RHEA:65376"/>
        <dbReference type="Rhea" id="RHEA-COMP:16797"/>
        <dbReference type="Rhea" id="RHEA-COMP:16798"/>
        <dbReference type="ChEBI" id="CHEBI:15378"/>
        <dbReference type="ChEBI" id="CHEBI:57856"/>
        <dbReference type="ChEBI" id="CHEBI:59789"/>
        <dbReference type="ChEBI" id="CHEBI:156483"/>
        <dbReference type="ChEBI" id="CHEBI:156484"/>
        <dbReference type="EC" id="2.1.1.375"/>
    </reaction>
</comment>
<evidence type="ECO:0000256" key="24">
    <source>
        <dbReference type="ARBA" id="ARBA00047332"/>
    </source>
</evidence>
<dbReference type="GO" id="GO:0030430">
    <property type="term" value="C:host cell cytoplasm"/>
    <property type="evidence" value="ECO:0007669"/>
    <property type="project" value="UniProtKB-SubCell"/>
</dbReference>
<evidence type="ECO:0000256" key="18">
    <source>
        <dbReference type="ARBA" id="ARBA00023268"/>
    </source>
</evidence>
<evidence type="ECO:0000256" key="25">
    <source>
        <dbReference type="ARBA" id="ARBA00047370"/>
    </source>
</evidence>
<evidence type="ECO:0000256" key="16">
    <source>
        <dbReference type="ARBA" id="ARBA00023042"/>
    </source>
</evidence>
<evidence type="ECO:0000256" key="12">
    <source>
        <dbReference type="ARBA" id="ARBA00022801"/>
    </source>
</evidence>
<accession>D3GGM2</accession>
<evidence type="ECO:0000256" key="10">
    <source>
        <dbReference type="ARBA" id="ARBA00022695"/>
    </source>
</evidence>
<dbReference type="PROSITE" id="PS50526">
    <property type="entry name" value="RDRP_SSRNA_NEG_NONSEG"/>
    <property type="match status" value="1"/>
</dbReference>
<keyword evidence="14" id="KW-0946">Virion</keyword>
<proteinExistence type="predicted"/>
<evidence type="ECO:0000256" key="13">
    <source>
        <dbReference type="ARBA" id="ARBA00022840"/>
    </source>
</evidence>
<dbReference type="InterPro" id="IPR039530">
    <property type="entry name" value="L_methyltransferase_rhabdo"/>
</dbReference>
<feature type="domain" description="RdRp catalytic" evidence="27">
    <location>
        <begin position="617"/>
        <end position="803"/>
    </location>
</feature>
<keyword evidence="7" id="KW-0507">mRNA processing</keyword>
<evidence type="ECO:0000256" key="26">
    <source>
        <dbReference type="ARBA" id="ARBA00048548"/>
    </source>
</evidence>
<evidence type="ECO:0000313" key="30">
    <source>
        <dbReference type="Proteomes" id="UP000154509"/>
    </source>
</evidence>
<keyword evidence="8" id="KW-0808">Transferase</keyword>
<dbReference type="GO" id="GO:0016787">
    <property type="term" value="F:hydrolase activity"/>
    <property type="evidence" value="ECO:0007669"/>
    <property type="project" value="UniProtKB-KW"/>
</dbReference>
<dbReference type="PROSITE" id="PS51590">
    <property type="entry name" value="SAM_MT_MNV_L"/>
    <property type="match status" value="1"/>
</dbReference>
<evidence type="ECO:0000259" key="27">
    <source>
        <dbReference type="PROSITE" id="PS50526"/>
    </source>
</evidence>
<keyword evidence="15" id="KW-0693">Viral RNA replication</keyword>
<dbReference type="InterPro" id="IPR025786">
    <property type="entry name" value="Mononega_L_MeTrfase"/>
</dbReference>
<evidence type="ECO:0000256" key="5">
    <source>
        <dbReference type="ARBA" id="ARBA00022484"/>
    </source>
</evidence>
<dbReference type="InterPro" id="IPR039736">
    <property type="entry name" value="L_poly_C"/>
</dbReference>
<keyword evidence="9" id="KW-0949">S-adenosyl-L-methionine</keyword>
<dbReference type="GO" id="GO:0003968">
    <property type="term" value="F:RNA-directed RNA polymerase activity"/>
    <property type="evidence" value="ECO:0007669"/>
    <property type="project" value="UniProtKB-KW"/>
</dbReference>
<sequence>MEYLDEDIWSTEETDLLSDHDVIDEFDLDQSYMDDQIEESMEFINRFDYTLNSPIILDHVVNLIEYCNDGPYEKIFFKSSWPTIAQIIKKHKIRLNQCTSSYIDNIYKYIFSELMYKRPDDYKFKEILNESFNGANDTLEILRAFLRGWLGNEQEEDWNISLLYNQSEHFWIWSELFWECYHLVLLLNSTGKKEDEKLKKIISFKSYCPEQSSSFKILDTQFFGQVCVIDCYIIMIQYGIILDRNCILMIKDMCLARSQTIISIIYDDKDYGQDDKEGMIQRLTRVYCLGDQYLSILGNDGYEGIKCLEPMCNSAFCDLAHKFRPLIPRFQDFKTHVENSTIEKDRETGFLCEIKRIVDNAENVEEIIVYYSIFRHWGHPSIKYLEGLKKLEQQVNMKKEIDDDYAQSLASDLAYKVLKKHFFEKKTWGVSLDDMDPKHPLYKHIKDNLWPNQFVIDQFGDNWHKLPIIKIYDIPDFLDPSLIYSDKSHSMSRSEIISHVHHNPNKPIPTRRVLSTLLNREATNWAEFLQRINDEGLPRDCLAIGLKAKEREVKLVGRFFSLMTWELREYFVCTEYMIKQFFIPLFQGLTMADDMQEVLKKLLSSSSGQGLDNYNLISIANHFDYEKWNNHQRYASNCHVFKVMGQCFGLPNLFLRTHEFFEKSLIYYANRPDLMMVQGDSLINRTEHMVCWEGQKGGLEGLRQKGWSGLNLLVIEREAKIRNTKLKILAQGDNQVISSFYSINFTYNEDELIRELNKIVQNNRIIMNAIREGANKLGLIINEDETMVSADFLSYGKTPIFRGVIKGLDPKRWSRVNCTTNDQLPSIGNTLATVSTNALTVSHFSNSPLNAMRLHNLFGNIVVTIILHWNPALRDKPADLVKHPQKLTDRRFRAGLLYLDPGLGGIGGTSLTRFLIRDFPDPITESLSFWKLVYENTVDPLFKSLAASVGHPQLEQFEIKHLSKLLEDPNGLNIKRGISSVNMLKNEVRKNLLLNVNNINNIIIRSAIEYLLEEEQSLMSWIMSIKPLFPRFTSELCSATYYGITNSILGLFQNSKTIRNSYRKLYHQEIDQIIIKSEIIGMSSLLKHIGNDHKEIWDCSSGWADELRLTSWGEKVFGTTVPHPIEILATPKSFSNYCPECLSSTSNPGYVTVMVPYGLAGSKEKRGPFPPYLGSRTSETTSLIQPWEKETNIPLVKRAAKLRKAISWFIEPDTKLANSILNNIESLTGENWAGLIKGFKRTGSALHRWSCSRVSNGGFSATSPSCFSWMICTTDTLSTLNDKNYDFMFQSLLIHSQVTTSAVIPTSSSSIICHFHLKCNHCIREIQDIWIDSEWEYHFPNKSNVVAAWRPGTTNWGESKVSINMTKGNWDSVKQTEKCFLIGQIMGFIFSDMLLSHSKHVSDSSLFPIGLANKLIGRSFLDGIYRGIRKSCSLQLIHRRNLLEGKKPKVALWGSIYYNIERLSETSGFLALVRSGSIIKEVESHPHKPPSSYPLNNMDLGSVIRSYFKFKLNNALNPKSEEQHQLWIFADTESHDIVGSFLIGHLADRLIMNMRDEKTFKDKLRSLQELYINMKANIWSPDLIEQIQSRVFVCEQEVRHASKEIVAIEDVDKNLSWGKEYTGSISSLVVNFGPDEEFEPSFFVPRRQHPLIAGLRTFQMATGAHYKVRTILQAFGIDWNHALVGGDGSGGISAYLCRSNPLGKVVFNSLLVMEGIDFKGSHPSPPSAITEIGSCKSACINYTDVWKYSSDLSRLSTWQYFEHLSKTQDWKPDLMIFDMEVNDLGVMSKIEALIMREGIKLLCRGGTLIFKTYLGRLINTKQNIINLVGSYFFETTICQTSLSSSFTSEVYVVFSKLLDKPKHLKFLRVDEVIEFAKQSYCFSNFDKELTRGRKLHKDDLFIGVPKELQSDITTDLSTLLGIVGMHYGYSVSISRSWLHHRLKKSGLSYLISILSLLGESIIPTTAWMREEFNPPTINELENLFGVYIGIISWIAVATGNTQLFGHTYESIEKELTFNYMFKKGKKGFRITWSINTCMEKKKTFRLNSKMALAGQVIRLAQRMFGSDITGLDIQQIESILQFYNKGLTVSHMIKNTGLYRWVEYI</sequence>
<dbReference type="KEGG" id="vg:8888122"/>
<keyword evidence="10" id="KW-0548">Nucleotidyltransferase</keyword>
<evidence type="ECO:0000256" key="3">
    <source>
        <dbReference type="ARBA" id="ARBA00012494"/>
    </source>
</evidence>
<dbReference type="Proteomes" id="UP000154509">
    <property type="component" value="Segment"/>
</dbReference>
<dbReference type="EC" id="2.7.7.48" evidence="3"/>
<comment type="subcellular location">
    <subcellularLocation>
        <location evidence="1">Host cytoplasm</location>
    </subcellularLocation>
    <subcellularLocation>
        <location evidence="2">Virion</location>
    </subcellularLocation>
</comment>
<evidence type="ECO:0000256" key="11">
    <source>
        <dbReference type="ARBA" id="ARBA00022741"/>
    </source>
</evidence>
<dbReference type="Pfam" id="PF14314">
    <property type="entry name" value="Methyltrans_Mon_2nd"/>
    <property type="match status" value="1"/>
</dbReference>
<evidence type="ECO:0000256" key="14">
    <source>
        <dbReference type="ARBA" id="ARBA00022844"/>
    </source>
</evidence>
<name>D3GGM2_9RHAB</name>
<comment type="catalytic activity">
    <reaction evidence="24">
        <text>a 5'-end (5'-triphosphoguanosine)-adenylyl-adenylyl-cytidylyl-adenosine in mRNA + S-adenosyl-L-methionine = a 5'-end (5'-triphosphoguanosine)-(2'-O-methyladenylyl)-adenylyl-cytidylyl-adenosine in mRNA + S-adenosyl-L-homocysteine + H(+)</text>
        <dbReference type="Rhea" id="RHEA:65380"/>
        <dbReference type="Rhea" id="RHEA-COMP:16797"/>
        <dbReference type="Rhea" id="RHEA-COMP:16801"/>
        <dbReference type="ChEBI" id="CHEBI:15378"/>
        <dbReference type="ChEBI" id="CHEBI:57856"/>
        <dbReference type="ChEBI" id="CHEBI:59789"/>
        <dbReference type="ChEBI" id="CHEBI:156482"/>
        <dbReference type="ChEBI" id="CHEBI:156484"/>
    </reaction>
</comment>
<dbReference type="InterPro" id="IPR017234">
    <property type="entry name" value="RNA-dir_pol_rhabdovirus"/>
</dbReference>
<feature type="domain" description="Mononegavirus-type SAM-dependent 2'-O-MTase" evidence="28">
    <location>
        <begin position="1656"/>
        <end position="1853"/>
    </location>
</feature>
<comment type="catalytic activity">
    <reaction evidence="19">
        <text>a 5'-end triphospho-adenylyl-adenylyl-cytidylyl-adenosine in mRNA + GDP + H(+) = a 5'-end (5'-triphosphoguanosine)-adenylyl-adenylyl-cytidylyl-adenosine in mRNA + diphosphate</text>
        <dbReference type="Rhea" id="RHEA:65436"/>
        <dbReference type="Rhea" id="RHEA-COMP:16797"/>
        <dbReference type="Rhea" id="RHEA-COMP:16799"/>
        <dbReference type="ChEBI" id="CHEBI:15378"/>
        <dbReference type="ChEBI" id="CHEBI:33019"/>
        <dbReference type="ChEBI" id="CHEBI:58189"/>
        <dbReference type="ChEBI" id="CHEBI:156484"/>
        <dbReference type="ChEBI" id="CHEBI:156503"/>
        <dbReference type="EC" id="2.7.7.88"/>
    </reaction>
</comment>
<evidence type="ECO:0000256" key="17">
    <source>
        <dbReference type="ARBA" id="ARBA00023200"/>
    </source>
</evidence>
<keyword evidence="12" id="KW-0378">Hydrolase</keyword>
<protein>
    <recommendedName>
        <fullName evidence="23">Replicase</fullName>
        <ecNumber evidence="21">2.1.1.375</ecNumber>
        <ecNumber evidence="3">2.7.7.48</ecNumber>
        <ecNumber evidence="4">2.7.7.88</ecNumber>
    </recommendedName>
    <alternativeName>
        <fullName evidence="22">Transcriptase</fullName>
    </alternativeName>
</protein>
<keyword evidence="11" id="KW-0547">Nucleotide-binding</keyword>
<dbReference type="EMBL" id="FJ715959">
    <property type="protein sequence ID" value="ACX83613.1"/>
    <property type="molecule type" value="Viral_cRNA"/>
</dbReference>
<evidence type="ECO:0000256" key="21">
    <source>
        <dbReference type="ARBA" id="ARBA00026099"/>
    </source>
</evidence>
<evidence type="ECO:0000256" key="1">
    <source>
        <dbReference type="ARBA" id="ARBA00004192"/>
    </source>
</evidence>
<evidence type="ECO:0000259" key="28">
    <source>
        <dbReference type="PROSITE" id="PS51590"/>
    </source>
</evidence>
<evidence type="ECO:0000256" key="8">
    <source>
        <dbReference type="ARBA" id="ARBA00022679"/>
    </source>
</evidence>
<evidence type="ECO:0000313" key="29">
    <source>
        <dbReference type="EMBL" id="ACX83613.1"/>
    </source>
</evidence>
<evidence type="ECO:0000256" key="23">
    <source>
        <dbReference type="ARBA" id="ARBA00031012"/>
    </source>
</evidence>
<dbReference type="RefSeq" id="YP_003518294.1">
    <property type="nucleotide sequence ID" value="NC_013955.1"/>
</dbReference>
<dbReference type="EC" id="2.7.7.88" evidence="4"/>
<evidence type="ECO:0000256" key="2">
    <source>
        <dbReference type="ARBA" id="ARBA00004328"/>
    </source>
</evidence>
<keyword evidence="16" id="KW-0506">mRNA capping</keyword>
<comment type="catalytic activity">
    <reaction evidence="20">
        <text>a 5'-end (5'-triphosphoguanosine)-(2'-O-methyladenylyl)-adenylyl-cytidylyl-adenosine in mRNA + S-adenosyl-L-methionine = a 5'-end (N(7)-methyl 5'-triphosphoguanosine)-(2'-O-methyladenylyl)-adenylyl-cytidylyl-adenosine in mRNA + S-adenosyl-L-homocysteine</text>
        <dbReference type="Rhea" id="RHEA:65440"/>
        <dbReference type="Rhea" id="RHEA-COMP:16798"/>
        <dbReference type="Rhea" id="RHEA-COMP:16801"/>
        <dbReference type="ChEBI" id="CHEBI:57856"/>
        <dbReference type="ChEBI" id="CHEBI:59789"/>
        <dbReference type="ChEBI" id="CHEBI:156482"/>
        <dbReference type="ChEBI" id="CHEBI:156483"/>
    </reaction>
</comment>
<evidence type="ECO:0000256" key="7">
    <source>
        <dbReference type="ARBA" id="ARBA00022664"/>
    </source>
</evidence>
<keyword evidence="13" id="KW-0067">ATP-binding</keyword>
<dbReference type="Pfam" id="PF14318">
    <property type="entry name" value="Mononeg_mRNAcap"/>
    <property type="match status" value="1"/>
</dbReference>
<dbReference type="GO" id="GO:0044423">
    <property type="term" value="C:virion component"/>
    <property type="evidence" value="ECO:0007669"/>
    <property type="project" value="UniProtKB-KW"/>
</dbReference>
<evidence type="ECO:0000256" key="15">
    <source>
        <dbReference type="ARBA" id="ARBA00022953"/>
    </source>
</evidence>
<evidence type="ECO:0000256" key="6">
    <source>
        <dbReference type="ARBA" id="ARBA00022603"/>
    </source>
</evidence>
<dbReference type="GO" id="GO:0005524">
    <property type="term" value="F:ATP binding"/>
    <property type="evidence" value="ECO:0007669"/>
    <property type="project" value="UniProtKB-KW"/>
</dbReference>
<dbReference type="GeneID" id="8888122"/>
<dbReference type="InterPro" id="IPR048397">
    <property type="entry name" value="Methyltrans_Mon_CD"/>
</dbReference>
<comment type="catalytic activity">
    <reaction evidence="26">
        <text>GTP + H2O = GDP + phosphate + H(+)</text>
        <dbReference type="Rhea" id="RHEA:19669"/>
        <dbReference type="ChEBI" id="CHEBI:15377"/>
        <dbReference type="ChEBI" id="CHEBI:15378"/>
        <dbReference type="ChEBI" id="CHEBI:37565"/>
        <dbReference type="ChEBI" id="CHEBI:43474"/>
        <dbReference type="ChEBI" id="CHEBI:58189"/>
    </reaction>
</comment>
<reference evidence="29 30" key="1">
    <citation type="journal article" date="2010" name="Virology">
        <title>Ngaingan virus, a macropod-associated rhabdovirus, contains a second glycoprotein gene and seven novel open reading frames.</title>
        <authorList>
            <person name="Gubala A."/>
            <person name="Davis S."/>
            <person name="Weir R."/>
            <person name="Melville L."/>
            <person name="Cowled C."/>
            <person name="Walker P."/>
            <person name="Boyle D."/>
        </authorList>
    </citation>
    <scope>NUCLEOTIDE SEQUENCE [LARGE SCALE GENOMIC DNA]</scope>
    <source>
        <strain evidence="29">MRM14556</strain>
    </source>
</reference>
<dbReference type="GO" id="GO:0004482">
    <property type="term" value="F:mRNA 5'-cap (guanine-N7-)-methyltransferase activity"/>
    <property type="evidence" value="ECO:0007669"/>
    <property type="project" value="InterPro"/>
</dbReference>
<dbReference type="Pfam" id="PF00946">
    <property type="entry name" value="Mononeg_RNA_pol"/>
    <property type="match status" value="1"/>
</dbReference>
<dbReference type="EC" id="2.1.1.375" evidence="21"/>
<keyword evidence="5 29" id="KW-0696">RNA-directed RNA polymerase</keyword>
<dbReference type="InterPro" id="IPR014023">
    <property type="entry name" value="Mononeg_RNA_pol_cat"/>
</dbReference>
<keyword evidence="30" id="KW-1185">Reference proteome</keyword>
<keyword evidence="18" id="KW-0511">Multifunctional enzyme</keyword>
<keyword evidence="17" id="KW-1035">Host cytoplasm</keyword>
<dbReference type="NCBIfam" id="TIGR04198">
    <property type="entry name" value="paramyx_RNAcap"/>
    <property type="match status" value="1"/>
</dbReference>
<evidence type="ECO:0000256" key="19">
    <source>
        <dbReference type="ARBA" id="ARBA00024494"/>
    </source>
</evidence>
<evidence type="ECO:0000256" key="20">
    <source>
        <dbReference type="ARBA" id="ARBA00024499"/>
    </source>
</evidence>
<keyword evidence="6" id="KW-0489">Methyltransferase</keyword>
<gene>
    <name evidence="29" type="primary">L</name>
</gene>
<evidence type="ECO:0000256" key="22">
    <source>
        <dbReference type="ARBA" id="ARBA00030436"/>
    </source>
</evidence>
<dbReference type="Pfam" id="PF21080">
    <property type="entry name" value="Methyltrans_Mon_1st"/>
    <property type="match status" value="1"/>
</dbReference>
<evidence type="ECO:0000256" key="4">
    <source>
        <dbReference type="ARBA" id="ARBA00012582"/>
    </source>
</evidence>
<organism evidence="29 30">
    <name type="scientific">Hapavirus ngaingan</name>
    <dbReference type="NCBI Taxonomy" id="1972623"/>
    <lineage>
        <taxon>Viruses</taxon>
        <taxon>Riboviria</taxon>
        <taxon>Orthornavirae</taxon>
        <taxon>Negarnaviricota</taxon>
        <taxon>Haploviricotina</taxon>
        <taxon>Monjiviricetes</taxon>
        <taxon>Mononegavirales</taxon>
        <taxon>Rhabdoviridae</taxon>
        <taxon>Alpharhabdovirinae</taxon>
        <taxon>Hapavirus</taxon>
    </lineage>
</organism>